<dbReference type="GO" id="GO:0004252">
    <property type="term" value="F:serine-type endopeptidase activity"/>
    <property type="evidence" value="ECO:0007669"/>
    <property type="project" value="InterPro"/>
</dbReference>
<dbReference type="STRING" id="1120955.SAMN03080610_01746"/>
<keyword evidence="2" id="KW-0479">Metal-binding</keyword>
<evidence type="ECO:0000256" key="3">
    <source>
        <dbReference type="ARBA" id="ARBA00022729"/>
    </source>
</evidence>
<dbReference type="InterPro" id="IPR009045">
    <property type="entry name" value="Zn_M74/Hedgehog-like"/>
</dbReference>
<evidence type="ECO:0000256" key="7">
    <source>
        <dbReference type="ARBA" id="ARBA00023049"/>
    </source>
</evidence>
<evidence type="ECO:0000256" key="9">
    <source>
        <dbReference type="SAM" id="SignalP"/>
    </source>
</evidence>
<evidence type="ECO:0000256" key="5">
    <source>
        <dbReference type="ARBA" id="ARBA00022801"/>
    </source>
</evidence>
<name>A0A1G5ND46_AFIMA</name>
<dbReference type="RefSeq" id="WP_092811660.1">
    <property type="nucleotide sequence ID" value="NZ_FMVW01000003.1"/>
</dbReference>
<organism evidence="10 11">
    <name type="scientific">Afifella marina DSM 2698</name>
    <dbReference type="NCBI Taxonomy" id="1120955"/>
    <lineage>
        <taxon>Bacteria</taxon>
        <taxon>Pseudomonadati</taxon>
        <taxon>Pseudomonadota</taxon>
        <taxon>Alphaproteobacteria</taxon>
        <taxon>Hyphomicrobiales</taxon>
        <taxon>Afifellaceae</taxon>
        <taxon>Afifella</taxon>
    </lineage>
</organism>
<evidence type="ECO:0000256" key="4">
    <source>
        <dbReference type="ARBA" id="ARBA00022764"/>
    </source>
</evidence>
<sequence length="345" mass="37434">MLRFVKCLVFTLSALFVGGFPAVGLADQVPAKRYFGAAKLPSDGRAAAVGFYSKGCLAGGEAITVDGPYWQAMRLSRNRIWGHPNLIHFIEWLGREAATKDGWPGLLLGDMSQPRGGPMVSGHASHQVGLDIDIWLQPMPQRRLPAKERETMSAIPVVEVGPHEVDPRRWTNAHARLIKRAASYPEVQRIFVAPGIKKKLCETATGDRSWLAKVRPYWGHNEHIHVRLVCPKGSPGCEPQRATGKDDGCGAPLAWWYSKEPYRPAKPGKKPAKKRETTLDDLPNACRQILAAGDKPGAITALAAYGDDVPADVAAKAVALRPDVGAPGAPSMPHTLPQARPAVIR</sequence>
<dbReference type="GO" id="GO:0030288">
    <property type="term" value="C:outer membrane-bounded periplasmic space"/>
    <property type="evidence" value="ECO:0007669"/>
    <property type="project" value="InterPro"/>
</dbReference>
<keyword evidence="6" id="KW-0862">Zinc</keyword>
<dbReference type="InterPro" id="IPR005073">
    <property type="entry name" value="Peptidase_M74"/>
</dbReference>
<dbReference type="GO" id="GO:0006508">
    <property type="term" value="P:proteolysis"/>
    <property type="evidence" value="ECO:0007669"/>
    <property type="project" value="UniProtKB-KW"/>
</dbReference>
<evidence type="ECO:0000256" key="8">
    <source>
        <dbReference type="SAM" id="MobiDB-lite"/>
    </source>
</evidence>
<dbReference type="Proteomes" id="UP000199347">
    <property type="component" value="Unassembled WGS sequence"/>
</dbReference>
<feature type="chain" id="PRO_5011637308" evidence="9">
    <location>
        <begin position="27"/>
        <end position="345"/>
    </location>
</feature>
<evidence type="ECO:0000256" key="1">
    <source>
        <dbReference type="ARBA" id="ARBA00022670"/>
    </source>
</evidence>
<dbReference type="GO" id="GO:0008237">
    <property type="term" value="F:metallopeptidase activity"/>
    <property type="evidence" value="ECO:0007669"/>
    <property type="project" value="UniProtKB-KW"/>
</dbReference>
<accession>A0A1G5ND46</accession>
<dbReference type="AlphaFoldDB" id="A0A1G5ND46"/>
<dbReference type="GO" id="GO:0046872">
    <property type="term" value="F:metal ion binding"/>
    <property type="evidence" value="ECO:0007669"/>
    <property type="project" value="UniProtKB-KW"/>
</dbReference>
<reference evidence="10 11" key="1">
    <citation type="submission" date="2016-10" db="EMBL/GenBank/DDBJ databases">
        <authorList>
            <person name="de Groot N.N."/>
        </authorList>
    </citation>
    <scope>NUCLEOTIDE SEQUENCE [LARGE SCALE GENOMIC DNA]</scope>
    <source>
        <strain evidence="10 11">DSM 2698</strain>
    </source>
</reference>
<keyword evidence="1" id="KW-0645">Protease</keyword>
<keyword evidence="3 9" id="KW-0732">Signal</keyword>
<dbReference type="OrthoDB" id="1467367at2"/>
<feature type="region of interest" description="Disordered" evidence="8">
    <location>
        <begin position="326"/>
        <end position="345"/>
    </location>
</feature>
<evidence type="ECO:0000256" key="6">
    <source>
        <dbReference type="ARBA" id="ARBA00022833"/>
    </source>
</evidence>
<evidence type="ECO:0000313" key="11">
    <source>
        <dbReference type="Proteomes" id="UP000199347"/>
    </source>
</evidence>
<keyword evidence="11" id="KW-1185">Reference proteome</keyword>
<dbReference type="NCBIfam" id="NF006947">
    <property type="entry name" value="PRK09429.1"/>
    <property type="match status" value="1"/>
</dbReference>
<keyword evidence="5" id="KW-0378">Hydrolase</keyword>
<dbReference type="SUPFAM" id="SSF55166">
    <property type="entry name" value="Hedgehog/DD-peptidase"/>
    <property type="match status" value="1"/>
</dbReference>
<proteinExistence type="predicted"/>
<evidence type="ECO:0000256" key="2">
    <source>
        <dbReference type="ARBA" id="ARBA00022723"/>
    </source>
</evidence>
<evidence type="ECO:0000313" key="10">
    <source>
        <dbReference type="EMBL" id="SCZ34691.1"/>
    </source>
</evidence>
<gene>
    <name evidence="10" type="ORF">SAMN03080610_01746</name>
</gene>
<dbReference type="EMBL" id="FMVW01000003">
    <property type="protein sequence ID" value="SCZ34691.1"/>
    <property type="molecule type" value="Genomic_DNA"/>
</dbReference>
<keyword evidence="7" id="KW-0482">Metalloprotease</keyword>
<keyword evidence="4" id="KW-0574">Periplasm</keyword>
<feature type="signal peptide" evidence="9">
    <location>
        <begin position="1"/>
        <end position="26"/>
    </location>
</feature>
<dbReference type="Gene3D" id="3.30.1380.10">
    <property type="match status" value="1"/>
</dbReference>
<protein>
    <submittedName>
        <fullName evidence="10">Penicillin-insensitive murein endopeptidase</fullName>
    </submittedName>
</protein>
<dbReference type="Pfam" id="PF03411">
    <property type="entry name" value="Peptidase_M74"/>
    <property type="match status" value="1"/>
</dbReference>